<comment type="caution">
    <text evidence="4">The sequence shown here is derived from an EMBL/GenBank/DDBJ whole genome shotgun (WGS) entry which is preliminary data.</text>
</comment>
<organism evidence="4 5">
    <name type="scientific">Gryllus longicercus</name>
    <dbReference type="NCBI Taxonomy" id="2509291"/>
    <lineage>
        <taxon>Eukaryota</taxon>
        <taxon>Metazoa</taxon>
        <taxon>Ecdysozoa</taxon>
        <taxon>Arthropoda</taxon>
        <taxon>Hexapoda</taxon>
        <taxon>Insecta</taxon>
        <taxon>Pterygota</taxon>
        <taxon>Neoptera</taxon>
        <taxon>Polyneoptera</taxon>
        <taxon>Orthoptera</taxon>
        <taxon>Ensifera</taxon>
        <taxon>Gryllidea</taxon>
        <taxon>Grylloidea</taxon>
        <taxon>Gryllidae</taxon>
        <taxon>Gryllinae</taxon>
        <taxon>Gryllus</taxon>
    </lineage>
</organism>
<feature type="compositionally biased region" description="Basic and acidic residues" evidence="2">
    <location>
        <begin position="284"/>
        <end position="307"/>
    </location>
</feature>
<evidence type="ECO:0000313" key="5">
    <source>
        <dbReference type="Proteomes" id="UP001378592"/>
    </source>
</evidence>
<feature type="compositionally biased region" description="Basic residues" evidence="2">
    <location>
        <begin position="655"/>
        <end position="670"/>
    </location>
</feature>
<dbReference type="SUPFAM" id="SSF54928">
    <property type="entry name" value="RNA-binding domain, RBD"/>
    <property type="match status" value="2"/>
</dbReference>
<dbReference type="CDD" id="cd00590">
    <property type="entry name" value="RRM_SF"/>
    <property type="match status" value="2"/>
</dbReference>
<feature type="compositionally biased region" description="Basic and acidic residues" evidence="2">
    <location>
        <begin position="42"/>
        <end position="55"/>
    </location>
</feature>
<name>A0AAN9W399_9ORTH</name>
<feature type="compositionally biased region" description="Basic and acidic residues" evidence="2">
    <location>
        <begin position="121"/>
        <end position="133"/>
    </location>
</feature>
<feature type="compositionally biased region" description="Polar residues" evidence="2">
    <location>
        <begin position="147"/>
        <end position="161"/>
    </location>
</feature>
<sequence length="738" mass="82555">MDQEGEIAKSEDACTSAIEDQHPLKSSCNGEGKLTLCINSNDQERSEKETPDIYNDKVNNGNISEEITDQHVSGSSDSDTESDDASTIRNESTNENAESFSILINDDKQEDIDENLGKQTSHNEDQGNIEQKDISPILTEQYDDPPNLSTENGEGSTGTSDNTHTEFEHIENEIEEVTPKASLLSGGSKDEMIKPITDENILLTKEEIEVKWSEGMQEELGCELIEDEQGAEIKNLECSSNVEKELFGKETCDPHECGDNLIANKAEEGYANRTPGVEVIGPKTNDEMKNNLSERDKSTEDIKDPQRPRSRTYPFKVLASGLPLGARREDVMYYFSQFGEVLKLWDEGRHRANVLFADEESFKKAVFAPDPYFDDHKLMIRSLNEITTIISGIPRSISAKDAEKALKSALEEAGVAPCRIVVPSSDPSETTEDNLNQGHALVAFCDPLTLQKAEDIQSNNPFMITGCPLKLYSSCNDFYDKFCIRIFPLPADKQRAVLYHNLHAAFKSFGEIVAIICQFVANTSSYTGYVLFESEDSVQQAKEKGEVKILEEFVQIQGFNPFDQGQGFRHLWLKVLNLPPRATITEIKHHFGHDRGILNIELDLDFGSCFMHVNSESAIQRCLQMHQTYLRGKCLAVLIAEDHPDRVYYREMSRRGRRPNFRNSTGRKKAASNNSNSGFNGKTFTSATQPQGNQDRRGFERGDRKFSKSRSNASHPKESPKPVKEDGDGVKIADSPAV</sequence>
<gene>
    <name evidence="4" type="ORF">R5R35_000361</name>
</gene>
<feature type="region of interest" description="Disordered" evidence="2">
    <location>
        <begin position="273"/>
        <end position="309"/>
    </location>
</feature>
<evidence type="ECO:0000256" key="1">
    <source>
        <dbReference type="ARBA" id="ARBA00022884"/>
    </source>
</evidence>
<dbReference type="InterPro" id="IPR012677">
    <property type="entry name" value="Nucleotide-bd_a/b_plait_sf"/>
</dbReference>
<accession>A0AAN9W399</accession>
<protein>
    <recommendedName>
        <fullName evidence="3">RRM domain-containing protein</fullName>
    </recommendedName>
</protein>
<keyword evidence="1" id="KW-0694">RNA-binding</keyword>
<dbReference type="InterPro" id="IPR035979">
    <property type="entry name" value="RBD_domain_sf"/>
</dbReference>
<feature type="domain" description="RRM" evidence="3">
    <location>
        <begin position="316"/>
        <end position="381"/>
    </location>
</feature>
<dbReference type="InterPro" id="IPR000504">
    <property type="entry name" value="RRM_dom"/>
</dbReference>
<feature type="region of interest" description="Disordered" evidence="2">
    <location>
        <begin position="650"/>
        <end position="738"/>
    </location>
</feature>
<feature type="compositionally biased region" description="Basic and acidic residues" evidence="2">
    <location>
        <begin position="694"/>
        <end position="706"/>
    </location>
</feature>
<keyword evidence="5" id="KW-1185">Reference proteome</keyword>
<evidence type="ECO:0000313" key="4">
    <source>
        <dbReference type="EMBL" id="KAK7873080.1"/>
    </source>
</evidence>
<feature type="domain" description="RRM" evidence="3">
    <location>
        <begin position="483"/>
        <end position="557"/>
    </location>
</feature>
<evidence type="ECO:0000259" key="3">
    <source>
        <dbReference type="SMART" id="SM00360"/>
    </source>
</evidence>
<evidence type="ECO:0000256" key="2">
    <source>
        <dbReference type="SAM" id="MobiDB-lite"/>
    </source>
</evidence>
<feature type="region of interest" description="Disordered" evidence="2">
    <location>
        <begin position="1"/>
        <end position="166"/>
    </location>
</feature>
<dbReference type="Proteomes" id="UP001378592">
    <property type="component" value="Unassembled WGS sequence"/>
</dbReference>
<dbReference type="GO" id="GO:0003723">
    <property type="term" value="F:RNA binding"/>
    <property type="evidence" value="ECO:0007669"/>
    <property type="project" value="UniProtKB-KW"/>
</dbReference>
<dbReference type="SMART" id="SM00360">
    <property type="entry name" value="RRM"/>
    <property type="match status" value="3"/>
</dbReference>
<feature type="compositionally biased region" description="Polar residues" evidence="2">
    <location>
        <begin position="678"/>
        <end position="693"/>
    </location>
</feature>
<dbReference type="Gene3D" id="3.30.70.330">
    <property type="match status" value="1"/>
</dbReference>
<dbReference type="EMBL" id="JAZDUA010000017">
    <property type="protein sequence ID" value="KAK7873080.1"/>
    <property type="molecule type" value="Genomic_DNA"/>
</dbReference>
<proteinExistence type="predicted"/>
<feature type="compositionally biased region" description="Basic and acidic residues" evidence="2">
    <location>
        <begin position="1"/>
        <end position="12"/>
    </location>
</feature>
<feature type="compositionally biased region" description="Polar residues" evidence="2">
    <location>
        <begin position="87"/>
        <end position="99"/>
    </location>
</feature>
<reference evidence="4 5" key="1">
    <citation type="submission" date="2024-03" db="EMBL/GenBank/DDBJ databases">
        <title>The genome assembly and annotation of the cricket Gryllus longicercus Weissman &amp; Gray.</title>
        <authorList>
            <person name="Szrajer S."/>
            <person name="Gray D."/>
            <person name="Ylla G."/>
        </authorList>
    </citation>
    <scope>NUCLEOTIDE SEQUENCE [LARGE SCALE GENOMIC DNA]</scope>
    <source>
        <strain evidence="4">DAG 2021-001</strain>
        <tissue evidence="4">Whole body minus gut</tissue>
    </source>
</reference>
<feature type="compositionally biased region" description="Basic and acidic residues" evidence="2">
    <location>
        <begin position="715"/>
        <end position="731"/>
    </location>
</feature>
<dbReference type="AlphaFoldDB" id="A0AAN9W399"/>
<feature type="domain" description="RRM" evidence="3">
    <location>
        <begin position="572"/>
        <end position="638"/>
    </location>
</feature>